<protein>
    <submittedName>
        <fullName evidence="2">Uncharacterized protein</fullName>
    </submittedName>
</protein>
<comment type="caution">
    <text evidence="2">The sequence shown here is derived from an EMBL/GenBank/DDBJ whole genome shotgun (WGS) entry which is preliminary data.</text>
</comment>
<keyword evidence="3" id="KW-1185">Reference proteome</keyword>
<feature type="region of interest" description="Disordered" evidence="1">
    <location>
        <begin position="26"/>
        <end position="48"/>
    </location>
</feature>
<proteinExistence type="predicted"/>
<dbReference type="Proteomes" id="UP000299102">
    <property type="component" value="Unassembled WGS sequence"/>
</dbReference>
<sequence>MTKSVRGLGLASRGIREATTHFRRKKLHDDQRRHIRRSVSSNQDQRRESCRTKQIGISNLTIAVGTDRSTWAENLASIRFIMNFVVITVPDSRLLILILDMNSVSPLTQLTTYGSIIESDNFVSNFTLHLN</sequence>
<evidence type="ECO:0000313" key="2">
    <source>
        <dbReference type="EMBL" id="GBP88949.1"/>
    </source>
</evidence>
<dbReference type="AlphaFoldDB" id="A0A4C1ZPW4"/>
<gene>
    <name evidence="2" type="ORF">EVAR_52288_1</name>
</gene>
<evidence type="ECO:0000256" key="1">
    <source>
        <dbReference type="SAM" id="MobiDB-lite"/>
    </source>
</evidence>
<evidence type="ECO:0000313" key="3">
    <source>
        <dbReference type="Proteomes" id="UP000299102"/>
    </source>
</evidence>
<dbReference type="EMBL" id="BGZK01001967">
    <property type="protein sequence ID" value="GBP88949.1"/>
    <property type="molecule type" value="Genomic_DNA"/>
</dbReference>
<accession>A0A4C1ZPW4</accession>
<reference evidence="2 3" key="1">
    <citation type="journal article" date="2019" name="Commun. Biol.">
        <title>The bagworm genome reveals a unique fibroin gene that provides high tensile strength.</title>
        <authorList>
            <person name="Kono N."/>
            <person name="Nakamura H."/>
            <person name="Ohtoshi R."/>
            <person name="Tomita M."/>
            <person name="Numata K."/>
            <person name="Arakawa K."/>
        </authorList>
    </citation>
    <scope>NUCLEOTIDE SEQUENCE [LARGE SCALE GENOMIC DNA]</scope>
</reference>
<name>A0A4C1ZPW4_EUMVA</name>
<organism evidence="2 3">
    <name type="scientific">Eumeta variegata</name>
    <name type="common">Bagworm moth</name>
    <name type="synonym">Eumeta japonica</name>
    <dbReference type="NCBI Taxonomy" id="151549"/>
    <lineage>
        <taxon>Eukaryota</taxon>
        <taxon>Metazoa</taxon>
        <taxon>Ecdysozoa</taxon>
        <taxon>Arthropoda</taxon>
        <taxon>Hexapoda</taxon>
        <taxon>Insecta</taxon>
        <taxon>Pterygota</taxon>
        <taxon>Neoptera</taxon>
        <taxon>Endopterygota</taxon>
        <taxon>Lepidoptera</taxon>
        <taxon>Glossata</taxon>
        <taxon>Ditrysia</taxon>
        <taxon>Tineoidea</taxon>
        <taxon>Psychidae</taxon>
        <taxon>Oiketicinae</taxon>
        <taxon>Eumeta</taxon>
    </lineage>
</organism>